<keyword evidence="8" id="KW-0967">Endosome</keyword>
<protein>
    <recommendedName>
        <fullName evidence="18">Lysosome-associated membrane glycoprotein 5</fullName>
    </recommendedName>
    <alternativeName>
        <fullName evidence="19">Lysosome-associated membrane protein 5</fullName>
    </alternativeName>
</protein>
<keyword evidence="11 20" id="KW-0472">Membrane</keyword>
<dbReference type="Proteomes" id="UP000694867">
    <property type="component" value="Unplaced"/>
</dbReference>
<evidence type="ECO:0000256" key="5">
    <source>
        <dbReference type="ARBA" id="ARBA00009644"/>
    </source>
</evidence>
<gene>
    <name evidence="27" type="primary">LOC100907651</name>
</gene>
<keyword evidence="9 22" id="KW-1133">Transmembrane helix</keyword>
<evidence type="ECO:0000256" key="3">
    <source>
        <dbReference type="ARBA" id="ARBA00004172"/>
    </source>
</evidence>
<evidence type="ECO:0000256" key="13">
    <source>
        <dbReference type="ARBA" id="ARBA00023273"/>
    </source>
</evidence>
<evidence type="ECO:0000256" key="23">
    <source>
        <dbReference type="SAM" id="SignalP"/>
    </source>
</evidence>
<evidence type="ECO:0000256" key="4">
    <source>
        <dbReference type="ARBA" id="ARBA00004279"/>
    </source>
</evidence>
<dbReference type="PROSITE" id="PS51407">
    <property type="entry name" value="LAMP_3"/>
    <property type="match status" value="1"/>
</dbReference>
<evidence type="ECO:0000313" key="27">
    <source>
        <dbReference type="RefSeq" id="XP_003741087.1"/>
    </source>
</evidence>
<sequence>MRFPTAVFMAAFVAVAVTQETTTKGTTEAPPTTSTTAATTTSSTAPPTTQAPTTQAPTTHAPTTSAPTTHAPTTHGPTTTPAPPKPREATLGNYTLQNGAEVCAVVLARIVVTQNATSYPFVNGSLVRKGSSCDDSQVTLWIESADDYKLQIVIGHDASNFFVKSLSVQASSLVADRDNLTQFSTPMKQYYKCQSASEVSLGEENVKLIFSELKYQAFQREKSAAFVGSQLECVSDYHSDVVIIAIGSALAILVVVILVAYLIARRKNRQRGYQSV</sequence>
<keyword evidence="6 20" id="KW-0812">Transmembrane</keyword>
<evidence type="ECO:0000256" key="9">
    <source>
        <dbReference type="ARBA" id="ARBA00022989"/>
    </source>
</evidence>
<evidence type="ECO:0000259" key="25">
    <source>
        <dbReference type="Pfam" id="PF21222"/>
    </source>
</evidence>
<evidence type="ECO:0000256" key="2">
    <source>
        <dbReference type="ARBA" id="ARBA00004158"/>
    </source>
</evidence>
<evidence type="ECO:0000256" key="7">
    <source>
        <dbReference type="ARBA" id="ARBA00022729"/>
    </source>
</evidence>
<keyword evidence="13" id="KW-0966">Cell projection</keyword>
<evidence type="ECO:0000256" key="10">
    <source>
        <dbReference type="ARBA" id="ARBA00023018"/>
    </source>
</evidence>
<keyword evidence="7 23" id="KW-0732">Signal</keyword>
<dbReference type="InterPro" id="IPR002000">
    <property type="entry name" value="Lysosome-assoc_membr_glycop"/>
</dbReference>
<evidence type="ECO:0000256" key="15">
    <source>
        <dbReference type="ARBA" id="ARBA00029428"/>
    </source>
</evidence>
<feature type="chain" id="PRO_5042487767" description="Lysosome-associated membrane glycoprotein 5" evidence="23">
    <location>
        <begin position="19"/>
        <end position="276"/>
    </location>
</feature>
<dbReference type="InterPro" id="IPR048524">
    <property type="entry name" value="Lamp2-like_TM"/>
</dbReference>
<feature type="domain" description="Lysosome-associated membrane glycoprotein 2-like transmembrane" evidence="25">
    <location>
        <begin position="244"/>
        <end position="274"/>
    </location>
</feature>
<keyword evidence="14" id="KW-0968">Cytoplasmic vesicle</keyword>
<evidence type="ECO:0000256" key="16">
    <source>
        <dbReference type="ARBA" id="ARBA00053950"/>
    </source>
</evidence>
<keyword evidence="26" id="KW-1185">Reference proteome</keyword>
<keyword evidence="10" id="KW-0770">Synapse</keyword>
<comment type="similarity">
    <text evidence="5 20">Belongs to the LAMP family.</text>
</comment>
<evidence type="ECO:0000256" key="20">
    <source>
        <dbReference type="PROSITE-ProRule" id="PRU00740"/>
    </source>
</evidence>
<proteinExistence type="inferred from homology"/>
<dbReference type="AlphaFoldDB" id="A0AAJ6VW73"/>
<evidence type="ECO:0000256" key="11">
    <source>
        <dbReference type="ARBA" id="ARBA00023136"/>
    </source>
</evidence>
<evidence type="ECO:0000259" key="24">
    <source>
        <dbReference type="Pfam" id="PF01299"/>
    </source>
</evidence>
<feature type="region of interest" description="Disordered" evidence="21">
    <location>
        <begin position="21"/>
        <end position="91"/>
    </location>
</feature>
<dbReference type="Pfam" id="PF01299">
    <property type="entry name" value="Lamp2-like_luminal"/>
    <property type="match status" value="1"/>
</dbReference>
<evidence type="ECO:0000256" key="6">
    <source>
        <dbReference type="ARBA" id="ARBA00022692"/>
    </source>
</evidence>
<evidence type="ECO:0000256" key="17">
    <source>
        <dbReference type="ARBA" id="ARBA00060492"/>
    </source>
</evidence>
<comment type="function">
    <text evidence="16">Plays a role in short-term synaptic plasticity in a subset of GABAergic neurons in the brain.</text>
</comment>
<keyword evidence="12" id="KW-0325">Glycoprotein</keyword>
<feature type="transmembrane region" description="Helical" evidence="22">
    <location>
        <begin position="241"/>
        <end position="264"/>
    </location>
</feature>
<accession>A0AAJ6VW73</accession>
<dbReference type="KEGG" id="goe:100907651"/>
<name>A0AAJ6VW73_9ACAR</name>
<evidence type="ECO:0000256" key="18">
    <source>
        <dbReference type="ARBA" id="ARBA00074379"/>
    </source>
</evidence>
<dbReference type="PANTHER" id="PTHR11506">
    <property type="entry name" value="LYSOSOME-ASSOCIATED MEMBRANE GLYCOPROTEIN"/>
    <property type="match status" value="1"/>
</dbReference>
<dbReference type="PANTHER" id="PTHR11506:SF35">
    <property type="entry name" value="LYSOSOME-ASSOCIATED MEMBRANE GLYCOPROTEIN 5"/>
    <property type="match status" value="1"/>
</dbReference>
<evidence type="ECO:0000256" key="19">
    <source>
        <dbReference type="ARBA" id="ARBA00076257"/>
    </source>
</evidence>
<dbReference type="PRINTS" id="PR00336">
    <property type="entry name" value="LYSASSOCTDMP"/>
</dbReference>
<dbReference type="GeneID" id="100907651"/>
<dbReference type="GO" id="GO:0005886">
    <property type="term" value="C:plasma membrane"/>
    <property type="evidence" value="ECO:0007669"/>
    <property type="project" value="UniProtKB-SubCell"/>
</dbReference>
<reference evidence="27" key="1">
    <citation type="submission" date="2025-08" db="UniProtKB">
        <authorList>
            <consortium name="RefSeq"/>
        </authorList>
    </citation>
    <scope>IDENTIFICATION</scope>
</reference>
<evidence type="ECO:0000256" key="8">
    <source>
        <dbReference type="ARBA" id="ARBA00022753"/>
    </source>
</evidence>
<evidence type="ECO:0000256" key="21">
    <source>
        <dbReference type="SAM" id="MobiDB-lite"/>
    </source>
</evidence>
<dbReference type="Pfam" id="PF21222">
    <property type="entry name" value="Lamp2_2nd"/>
    <property type="match status" value="1"/>
</dbReference>
<comment type="caution">
    <text evidence="20">Lacks conserved residue(s) required for the propagation of feature annotation.</text>
</comment>
<evidence type="ECO:0000313" key="26">
    <source>
        <dbReference type="Proteomes" id="UP000694867"/>
    </source>
</evidence>
<dbReference type="Gene3D" id="2.40.160.110">
    <property type="match status" value="1"/>
</dbReference>
<dbReference type="GO" id="GO:0005765">
    <property type="term" value="C:lysosomal membrane"/>
    <property type="evidence" value="ECO:0007669"/>
    <property type="project" value="TreeGrafter"/>
</dbReference>
<evidence type="ECO:0000256" key="1">
    <source>
        <dbReference type="ARBA" id="ARBA00004151"/>
    </source>
</evidence>
<dbReference type="InterPro" id="IPR048528">
    <property type="entry name" value="Lamp2-like_luminal"/>
</dbReference>
<feature type="compositionally biased region" description="Low complexity" evidence="21">
    <location>
        <begin position="21"/>
        <end position="79"/>
    </location>
</feature>
<evidence type="ECO:0000256" key="22">
    <source>
        <dbReference type="SAM" id="Phobius"/>
    </source>
</evidence>
<dbReference type="GO" id="GO:0031902">
    <property type="term" value="C:late endosome membrane"/>
    <property type="evidence" value="ECO:0007669"/>
    <property type="project" value="TreeGrafter"/>
</dbReference>
<dbReference type="RefSeq" id="XP_003741087.1">
    <property type="nucleotide sequence ID" value="XM_003741039.2"/>
</dbReference>
<organism evidence="26 27">
    <name type="scientific">Galendromus occidentalis</name>
    <name type="common">western predatory mite</name>
    <dbReference type="NCBI Taxonomy" id="34638"/>
    <lineage>
        <taxon>Eukaryota</taxon>
        <taxon>Metazoa</taxon>
        <taxon>Ecdysozoa</taxon>
        <taxon>Arthropoda</taxon>
        <taxon>Chelicerata</taxon>
        <taxon>Arachnida</taxon>
        <taxon>Acari</taxon>
        <taxon>Parasitiformes</taxon>
        <taxon>Mesostigmata</taxon>
        <taxon>Gamasina</taxon>
        <taxon>Phytoseioidea</taxon>
        <taxon>Phytoseiidae</taxon>
        <taxon>Typhlodrominae</taxon>
        <taxon>Galendromus</taxon>
    </lineage>
</organism>
<evidence type="ECO:0000256" key="12">
    <source>
        <dbReference type="ARBA" id="ARBA00023180"/>
    </source>
</evidence>
<comment type="subcellular location">
    <subcellularLocation>
        <location evidence="4">Cell projection</location>
        <location evidence="4">Dendrite</location>
    </subcellularLocation>
    <subcellularLocation>
        <location evidence="17">Cell projection</location>
        <location evidence="17">Growth cone membrane</location>
        <topology evidence="17">Single-pass type I membrane protein</topology>
    </subcellularLocation>
    <subcellularLocation>
        <location evidence="15">Cytoplasmic vesicle</location>
        <location evidence="15">Secretory vesicle</location>
        <location evidence="15">Synaptic vesicle membrane</location>
        <topology evidence="15">Single-pass type I membrane protein</topology>
    </subcellularLocation>
    <subcellularLocation>
        <location evidence="2">Early endosome membrane</location>
        <topology evidence="2">Single-pass type I membrane protein</topology>
    </subcellularLocation>
    <subcellularLocation>
        <location evidence="1">Endoplasmic reticulum-Golgi intermediate compartment membrane</location>
        <topology evidence="1">Single-pass type I membrane protein</topology>
    </subcellularLocation>
    <subcellularLocation>
        <location evidence="20">Membrane</location>
        <topology evidence="20">Single-pass type I membrane protein</topology>
    </subcellularLocation>
    <subcellularLocation>
        <location evidence="3">Recycling endosome</location>
    </subcellularLocation>
</comment>
<evidence type="ECO:0000256" key="14">
    <source>
        <dbReference type="ARBA" id="ARBA00023329"/>
    </source>
</evidence>
<feature type="signal peptide" evidence="23">
    <location>
        <begin position="1"/>
        <end position="18"/>
    </location>
</feature>
<dbReference type="GO" id="GO:0072594">
    <property type="term" value="P:establishment of protein localization to organelle"/>
    <property type="evidence" value="ECO:0007669"/>
    <property type="project" value="TreeGrafter"/>
</dbReference>
<feature type="domain" description="Lysosome-associated membrane glycoprotein 2-like luminal" evidence="24">
    <location>
        <begin position="90"/>
        <end position="219"/>
    </location>
</feature>